<dbReference type="AlphaFoldDB" id="J1H967"/>
<dbReference type="PANTHER" id="PTHR43077:SF10">
    <property type="entry name" value="TRANSPORT PERMEASE PROTEIN"/>
    <property type="match status" value="1"/>
</dbReference>
<reference evidence="8 9" key="1">
    <citation type="submission" date="2012-05" db="EMBL/GenBank/DDBJ databases">
        <authorList>
            <person name="Harkins D.M."/>
            <person name="Madupu R."/>
            <person name="Durkin A.S."/>
            <person name="Torralba M."/>
            <person name="Methe B."/>
            <person name="Sutton G.G."/>
            <person name="Nelson K.E."/>
        </authorList>
    </citation>
    <scope>NUCLEOTIDE SEQUENCE [LARGE SCALE GENOMIC DNA]</scope>
    <source>
        <strain evidence="8 9">F0490</strain>
    </source>
</reference>
<feature type="region of interest" description="Disordered" evidence="5">
    <location>
        <begin position="846"/>
        <end position="886"/>
    </location>
</feature>
<dbReference type="InterPro" id="IPR017500">
    <property type="entry name" value="Phage_infect_YhgE_N"/>
</dbReference>
<feature type="transmembrane region" description="Helical" evidence="6">
    <location>
        <begin position="576"/>
        <end position="596"/>
    </location>
</feature>
<evidence type="ECO:0000313" key="9">
    <source>
        <dbReference type="Proteomes" id="UP000004578"/>
    </source>
</evidence>
<dbReference type="GO" id="GO:0016020">
    <property type="term" value="C:membrane"/>
    <property type="evidence" value="ECO:0007669"/>
    <property type="project" value="UniProtKB-SubCell"/>
</dbReference>
<evidence type="ECO:0000256" key="4">
    <source>
        <dbReference type="ARBA" id="ARBA00023136"/>
    </source>
</evidence>
<comment type="caution">
    <text evidence="8">The sequence shown here is derived from an EMBL/GenBank/DDBJ whole genome shotgun (WGS) entry which is preliminary data.</text>
</comment>
<feature type="transmembrane region" description="Helical" evidence="6">
    <location>
        <begin position="776"/>
        <end position="796"/>
    </location>
</feature>
<proteinExistence type="predicted"/>
<feature type="transmembrane region" description="Helical" evidence="6">
    <location>
        <begin position="659"/>
        <end position="680"/>
    </location>
</feature>
<dbReference type="PATRIC" id="fig|1125717.3.peg.1373"/>
<name>J1H967_9ACTO</name>
<dbReference type="RefSeq" id="WP_005871033.1">
    <property type="nucleotide sequence ID" value="NZ_AKFS01000224.1"/>
</dbReference>
<evidence type="ECO:0000313" key="8">
    <source>
        <dbReference type="EMBL" id="EJF41878.1"/>
    </source>
</evidence>
<evidence type="ECO:0000256" key="2">
    <source>
        <dbReference type="ARBA" id="ARBA00022692"/>
    </source>
</evidence>
<dbReference type="Pfam" id="PF12698">
    <property type="entry name" value="ABC2_membrane_3"/>
    <property type="match status" value="2"/>
</dbReference>
<feature type="transmembrane region" description="Helical" evidence="6">
    <location>
        <begin position="602"/>
        <end position="622"/>
    </location>
</feature>
<dbReference type="PANTHER" id="PTHR43077">
    <property type="entry name" value="TRANSPORT PERMEASE YVFS-RELATED"/>
    <property type="match status" value="1"/>
</dbReference>
<feature type="compositionally biased region" description="Gly residues" evidence="5">
    <location>
        <begin position="876"/>
        <end position="886"/>
    </location>
</feature>
<dbReference type="NCBIfam" id="TIGR03062">
    <property type="entry name" value="pip_yhgE_Cterm"/>
    <property type="match status" value="1"/>
</dbReference>
<evidence type="ECO:0000256" key="1">
    <source>
        <dbReference type="ARBA" id="ARBA00004141"/>
    </source>
</evidence>
<gene>
    <name evidence="8" type="ORF">HMPREF1317_0718</name>
</gene>
<protein>
    <submittedName>
        <fullName evidence="8">ABC-2 family transporter protein</fullName>
    </submittedName>
</protein>
<dbReference type="InterPro" id="IPR017501">
    <property type="entry name" value="Phage_infect_YhgE_C"/>
</dbReference>
<evidence type="ECO:0000256" key="6">
    <source>
        <dbReference type="SAM" id="Phobius"/>
    </source>
</evidence>
<feature type="domain" description="ABC-2 type transporter transmembrane" evidence="7">
    <location>
        <begin position="10"/>
        <end position="150"/>
    </location>
</feature>
<feature type="transmembrane region" description="Helical" evidence="6">
    <location>
        <begin position="546"/>
        <end position="569"/>
    </location>
</feature>
<dbReference type="EMBL" id="AKFS01000224">
    <property type="protein sequence ID" value="EJF41878.1"/>
    <property type="molecule type" value="Genomic_DNA"/>
</dbReference>
<evidence type="ECO:0000256" key="5">
    <source>
        <dbReference type="SAM" id="MobiDB-lite"/>
    </source>
</evidence>
<feature type="transmembrane region" description="Helical" evidence="6">
    <location>
        <begin position="751"/>
        <end position="770"/>
    </location>
</feature>
<sequence>MSVPAAWIVIIGLAFVPALYAWFNIVGFWDPYNQTSRIRVAVANEDEGWTREPIGFVNVGAMLQERLEDNDQLGWHFVSADQARAEVERGDSYAAFVIPADFSKSLTGVVDGTFTRPDIAYYVNEKNNAVAPKITRAGATALDNQINSAFVATVARTLSERVSEAGASLASTLETGQSELVGAMGRATSGLGSARASLEGLDPQIEGAKASVSTARTALSGIDGAASSAEASLGTADQLVSDARTSLSSFSSGLSSSLDGLASQASQAAAGAASAGGTLDGGLQGAAGAVGGLLGEASSINMANGQLLADLQGLPIASDPAVSGVLGSLSAQNTAVGSAITDLTALNSSISGTSTAVATALDSMSSAASAVSGAVSSGRAALDDQVPAISSALDQMAASSAHLRAALATARSLRAQVSGLLDQMDSLLDGASAASSQSAANLGAIESDLSSASTDIQSIASSNSLTALAASLGVSPEAIAAFVASPTSIQTEAVFPVAAYGSAMAPLFTNLALWVGAFSLVVLFKLEVDEEGTGPLTSAQKYLGRWMLLAVFAVAQALVVSAGDLVIGVQTASRTAFVGTAVLVSLAFLSIIYMLATCLQHIGKGLCVIIVVVQIPGAAGLYPIEMMPSFFRALHPALPFTYGINALRETVGGFYGNHYALDIGVLGAHTLIAFAIGLALRPHLVNLNAMMTRELSQSGLFVAEATRVPSSRYRLTQIISVLADHEGYQRGVARRIERFERRYPAIKRGGLAAGIVVPAVLAVLSVTNAAEVPIVLGAWIVWLLVVILFLVGVEYLREALDRQRLLSTMGESDVRSLLRRRAAGARARVMAGAAAVTASLASVFDTGRSEAGEEEPPHGADTEHADEDAGADEGAGADGAGARGGE</sequence>
<feature type="compositionally biased region" description="Basic and acidic residues" evidence="5">
    <location>
        <begin position="847"/>
        <end position="863"/>
    </location>
</feature>
<feature type="transmembrane region" description="Helical" evidence="6">
    <location>
        <begin position="507"/>
        <end position="526"/>
    </location>
</feature>
<keyword evidence="9" id="KW-1185">Reference proteome</keyword>
<accession>J1H967</accession>
<dbReference type="NCBIfam" id="TIGR03061">
    <property type="entry name" value="pip_yhgE_Nterm"/>
    <property type="match status" value="1"/>
</dbReference>
<dbReference type="InterPro" id="IPR051328">
    <property type="entry name" value="T7SS_ABC-Transporter"/>
</dbReference>
<keyword evidence="4 6" id="KW-0472">Membrane</keyword>
<feature type="domain" description="ABC-2 type transporter transmembrane" evidence="7">
    <location>
        <begin position="450"/>
        <end position="678"/>
    </location>
</feature>
<feature type="transmembrane region" description="Helical" evidence="6">
    <location>
        <begin position="6"/>
        <end position="29"/>
    </location>
</feature>
<keyword evidence="2 6" id="KW-0812">Transmembrane</keyword>
<dbReference type="Gene3D" id="3.40.1710.10">
    <property type="entry name" value="abc type-2 transporter like domain"/>
    <property type="match status" value="1"/>
</dbReference>
<evidence type="ECO:0000256" key="3">
    <source>
        <dbReference type="ARBA" id="ARBA00022989"/>
    </source>
</evidence>
<evidence type="ECO:0000259" key="7">
    <source>
        <dbReference type="Pfam" id="PF12698"/>
    </source>
</evidence>
<keyword evidence="3 6" id="KW-1133">Transmembrane helix</keyword>
<dbReference type="InterPro" id="IPR013525">
    <property type="entry name" value="ABC2_TM"/>
</dbReference>
<comment type="subcellular location">
    <subcellularLocation>
        <location evidence="1">Membrane</location>
        <topology evidence="1">Multi-pass membrane protein</topology>
    </subcellularLocation>
</comment>
<organism evidence="8 9">
    <name type="scientific">Schaalia georgiae F0490</name>
    <dbReference type="NCBI Taxonomy" id="1125717"/>
    <lineage>
        <taxon>Bacteria</taxon>
        <taxon>Bacillati</taxon>
        <taxon>Actinomycetota</taxon>
        <taxon>Actinomycetes</taxon>
        <taxon>Actinomycetales</taxon>
        <taxon>Actinomycetaceae</taxon>
        <taxon>Schaalia</taxon>
    </lineage>
</organism>
<dbReference type="Proteomes" id="UP000004578">
    <property type="component" value="Unassembled WGS sequence"/>
</dbReference>
<dbReference type="GO" id="GO:0140359">
    <property type="term" value="F:ABC-type transporter activity"/>
    <property type="evidence" value="ECO:0007669"/>
    <property type="project" value="InterPro"/>
</dbReference>